<feature type="compositionally biased region" description="Polar residues" evidence="1">
    <location>
        <begin position="113"/>
        <end position="122"/>
    </location>
</feature>
<proteinExistence type="predicted"/>
<reference evidence="2 3" key="1">
    <citation type="submission" date="2022-12" db="EMBL/GenBank/DDBJ databases">
        <title>Chromosome-level genome of Tegillarca granosa.</title>
        <authorList>
            <person name="Kim J."/>
        </authorList>
    </citation>
    <scope>NUCLEOTIDE SEQUENCE [LARGE SCALE GENOMIC DNA]</scope>
    <source>
        <strain evidence="2">Teg-2019</strain>
        <tissue evidence="2">Adductor muscle</tissue>
    </source>
</reference>
<keyword evidence="3" id="KW-1185">Reference proteome</keyword>
<comment type="caution">
    <text evidence="2">The sequence shown here is derived from an EMBL/GenBank/DDBJ whole genome shotgun (WGS) entry which is preliminary data.</text>
</comment>
<protein>
    <submittedName>
        <fullName evidence="2">Uncharacterized protein</fullName>
    </submittedName>
</protein>
<sequence>MLPRTTDFLIYSARFASNIDFNDGPLFFSSTMKIVRPTAVLPLLPMHNIEDVWFYALEEYHNSDTNISTPTMLQTTVWRLIEDYEILTTLIKRQKQKSHSSSIPMVVKELGESGSTSRLKTD</sequence>
<evidence type="ECO:0000313" key="2">
    <source>
        <dbReference type="EMBL" id="KAJ8301923.1"/>
    </source>
</evidence>
<name>A0ABQ9E9B5_TEGGR</name>
<feature type="region of interest" description="Disordered" evidence="1">
    <location>
        <begin position="95"/>
        <end position="122"/>
    </location>
</feature>
<evidence type="ECO:0000256" key="1">
    <source>
        <dbReference type="SAM" id="MobiDB-lite"/>
    </source>
</evidence>
<evidence type="ECO:0000313" key="3">
    <source>
        <dbReference type="Proteomes" id="UP001217089"/>
    </source>
</evidence>
<dbReference type="Proteomes" id="UP001217089">
    <property type="component" value="Unassembled WGS sequence"/>
</dbReference>
<gene>
    <name evidence="2" type="ORF">KUTeg_020910</name>
</gene>
<organism evidence="2 3">
    <name type="scientific">Tegillarca granosa</name>
    <name type="common">Malaysian cockle</name>
    <name type="synonym">Anadara granosa</name>
    <dbReference type="NCBI Taxonomy" id="220873"/>
    <lineage>
        <taxon>Eukaryota</taxon>
        <taxon>Metazoa</taxon>
        <taxon>Spiralia</taxon>
        <taxon>Lophotrochozoa</taxon>
        <taxon>Mollusca</taxon>
        <taxon>Bivalvia</taxon>
        <taxon>Autobranchia</taxon>
        <taxon>Pteriomorphia</taxon>
        <taxon>Arcoida</taxon>
        <taxon>Arcoidea</taxon>
        <taxon>Arcidae</taxon>
        <taxon>Tegillarca</taxon>
    </lineage>
</organism>
<dbReference type="EMBL" id="JARBDR010000918">
    <property type="protein sequence ID" value="KAJ8301923.1"/>
    <property type="molecule type" value="Genomic_DNA"/>
</dbReference>
<accession>A0ABQ9E9B5</accession>